<evidence type="ECO:0000256" key="1">
    <source>
        <dbReference type="SAM" id="MobiDB-lite"/>
    </source>
</evidence>
<comment type="caution">
    <text evidence="2">The sequence shown here is derived from an EMBL/GenBank/DDBJ whole genome shotgun (WGS) entry which is preliminary data.</text>
</comment>
<dbReference type="AlphaFoldDB" id="Q08Z78"/>
<evidence type="ECO:0000313" key="2">
    <source>
        <dbReference type="EMBL" id="EAU65760.1"/>
    </source>
</evidence>
<evidence type="ECO:0008006" key="4">
    <source>
        <dbReference type="Google" id="ProtNLM"/>
    </source>
</evidence>
<feature type="region of interest" description="Disordered" evidence="1">
    <location>
        <begin position="1"/>
        <end position="44"/>
    </location>
</feature>
<dbReference type="PATRIC" id="fig|378806.16.peg.4832"/>
<protein>
    <recommendedName>
        <fullName evidence="4">Carboxypeptidase regulatory-like domain-containing protein</fullName>
    </recommendedName>
</protein>
<gene>
    <name evidence="2" type="ORF">STIAU_6733</name>
</gene>
<evidence type="ECO:0000313" key="3">
    <source>
        <dbReference type="Proteomes" id="UP000032702"/>
    </source>
</evidence>
<sequence>MPAAPGPPGTGGWPRRGRSAPGRTSSSQPEGQGRDPSGPQPLVEPRAHGALLQRQRLGPLGALHGDHQRAALKDVGRGVLGDLGADGRGPDGHQGQALAGLLGETGQEAGEQDLQGLGGVAGHDGRIIGWRGGKANDRPSRGAVRLPVRFRGPFREWEPLMNAHTRAPWLLGLLGVCLAWAGCAAKDSEAFFPGGGAGDSAPQGACTVDEECPDPAIFFCNPVTSRCEASCRTQADCGAARRGQFALGDCDRNPLGCQCDQGKCVVSLCSVDAVCGAAVCRDGRCVAPPLAAGAATCQITPAFAIGRQGTQVRFSVAVSGAQGEPLVPAEGISWSATSEAVSGGGQGTQALFTVVSPERSVERIAVRVGEAFCEAHLTVLEAPIAAHRVRVVVTDELTGRPIPDVRVGVSSEEGILTHSGVTDGEGVALVSASGVVSLTAFHAEYGYLTLANHDVEAGSGEVVLPLRRNPLEVHGGVRGVFQNRPVGQNLHIGFTGLSQPGWGMEGGSEQRLGPSREVMFELGGHARQLNLPTNFSLTAPSTQASAEYTAPGLEGGCAEDPVAATRAGLAPFSIRCGMRTAWALSGDMPTAELPPDLFGASQDTSQLLAQGIPLLRHFHSSVVRDVRFRLQPVPGANEGTPDFHDTRHYTPVDQQALQMPLGFPFAVRVPSLPKYRGAFLKNAFVLGTVDVPGRGRVPLGLGLAVNVAPSDPNTDLQSGLSAPGLVGVRMAPAHHGLEGNPYQVVVLASTHAAALGDSAGEALSALVEPLPALMFDPKGSAPLSFSSGFLPIPEGARYNFEAEPAGGLEGRQFWFTNSAGRVGTLLRVRFTNRFGRHWTVLYEPSSETPSVRLPVPPAPFEDRTFFGDHTGTRALLWVQALAVRASDGKRLSLALLADGRTASLARLDEFTRAFAVLDYRRPELAWLTPDQEGLILPRASTVRVRTTGFRLGTAPEGEGFVQLSFLGGMGCEGMTVRGERAASQGLGEVELPLPPDCSGRDVSLTATLVDPSGEPLRPSVTYTRRIHIL</sequence>
<name>Q08Z78_STIAD</name>
<accession>Q08Z78</accession>
<dbReference type="EMBL" id="AAMD01000072">
    <property type="protein sequence ID" value="EAU65760.1"/>
    <property type="molecule type" value="Genomic_DNA"/>
</dbReference>
<reference evidence="2 3" key="1">
    <citation type="submission" date="2006-04" db="EMBL/GenBank/DDBJ databases">
        <authorList>
            <person name="Nierman W.C."/>
        </authorList>
    </citation>
    <scope>NUCLEOTIDE SEQUENCE [LARGE SCALE GENOMIC DNA]</scope>
    <source>
        <strain evidence="2 3">DW4/3-1</strain>
    </source>
</reference>
<organism evidence="2 3">
    <name type="scientific">Stigmatella aurantiaca (strain DW4/3-1)</name>
    <dbReference type="NCBI Taxonomy" id="378806"/>
    <lineage>
        <taxon>Bacteria</taxon>
        <taxon>Pseudomonadati</taxon>
        <taxon>Myxococcota</taxon>
        <taxon>Myxococcia</taxon>
        <taxon>Myxococcales</taxon>
        <taxon>Cystobacterineae</taxon>
        <taxon>Archangiaceae</taxon>
        <taxon>Stigmatella</taxon>
    </lineage>
</organism>
<dbReference type="Proteomes" id="UP000032702">
    <property type="component" value="Unassembled WGS sequence"/>
</dbReference>
<proteinExistence type="predicted"/>